<reference evidence="1 2" key="1">
    <citation type="journal article" date="2018" name="Nat. Biotechnol.">
        <title>A standardized bacterial taxonomy based on genome phylogeny substantially revises the tree of life.</title>
        <authorList>
            <person name="Parks D.H."/>
            <person name="Chuvochina M."/>
            <person name="Waite D.W."/>
            <person name="Rinke C."/>
            <person name="Skarshewski A."/>
            <person name="Chaumeil P.A."/>
            <person name="Hugenholtz P."/>
        </authorList>
    </citation>
    <scope>NUCLEOTIDE SEQUENCE [LARGE SCALE GENOMIC DNA]</scope>
    <source>
        <strain evidence="1">UBA9359</strain>
    </source>
</reference>
<accession>A0A3D5IYH1</accession>
<sequence length="106" mass="12535">MDLYFETTAPTSLKNDIISSIEDGELRTWSILERDGIKYLKHTKQWGEKGVIKLEIDSNKKYLISKVLKFKNTNDEVKDFEGYYLGRFCELIFVNFPSRFTKIEKK</sequence>
<evidence type="ECO:0000313" key="1">
    <source>
        <dbReference type="EMBL" id="HCV80744.1"/>
    </source>
</evidence>
<proteinExistence type="predicted"/>
<comment type="caution">
    <text evidence="1">The sequence shown here is derived from an EMBL/GenBank/DDBJ whole genome shotgun (WGS) entry which is preliminary data.</text>
</comment>
<dbReference type="EMBL" id="DPMF01000159">
    <property type="protein sequence ID" value="HCV80744.1"/>
    <property type="molecule type" value="Genomic_DNA"/>
</dbReference>
<name>A0A3D5IYH1_9FLAO</name>
<dbReference type="Proteomes" id="UP000264330">
    <property type="component" value="Unassembled WGS sequence"/>
</dbReference>
<evidence type="ECO:0000313" key="2">
    <source>
        <dbReference type="Proteomes" id="UP000264330"/>
    </source>
</evidence>
<dbReference type="RefSeq" id="WP_013070245.1">
    <property type="nucleotide sequence ID" value="NZ_DEPI01000265.1"/>
</dbReference>
<gene>
    <name evidence="1" type="ORF">DGQ38_06815</name>
</gene>
<dbReference type="AlphaFoldDB" id="A0A3D5IYH1"/>
<protein>
    <submittedName>
        <fullName evidence="1">Uncharacterized protein</fullName>
    </submittedName>
</protein>
<organism evidence="1 2">
    <name type="scientific">Zunongwangia profunda</name>
    <dbReference type="NCBI Taxonomy" id="398743"/>
    <lineage>
        <taxon>Bacteria</taxon>
        <taxon>Pseudomonadati</taxon>
        <taxon>Bacteroidota</taxon>
        <taxon>Flavobacteriia</taxon>
        <taxon>Flavobacteriales</taxon>
        <taxon>Flavobacteriaceae</taxon>
        <taxon>Zunongwangia</taxon>
    </lineage>
</organism>